<comment type="caution">
    <text evidence="3">The sequence shown here is derived from an EMBL/GenBank/DDBJ whole genome shotgun (WGS) entry which is preliminary data.</text>
</comment>
<dbReference type="EMBL" id="AOIM01000035">
    <property type="protein sequence ID" value="ELY90361.1"/>
    <property type="molecule type" value="Genomic_DNA"/>
</dbReference>
<gene>
    <name evidence="3" type="ORF">C483_12653</name>
</gene>
<dbReference type="PATRIC" id="fig|1227493.4.peg.2533"/>
<evidence type="ECO:0000259" key="2">
    <source>
        <dbReference type="Pfam" id="PF18859"/>
    </source>
</evidence>
<dbReference type="Gene3D" id="3.30.420.60">
    <property type="entry name" value="eRF1 domain 2"/>
    <property type="match status" value="1"/>
</dbReference>
<feature type="region of interest" description="Disordered" evidence="1">
    <location>
        <begin position="173"/>
        <end position="205"/>
    </location>
</feature>
<name>L9ZWB5_9EURY</name>
<accession>L9ZWB5</accession>
<dbReference type="STRING" id="1227493.C483_12653"/>
<reference evidence="3 4" key="1">
    <citation type="journal article" date="2014" name="PLoS Genet.">
        <title>Phylogenetically driven sequencing of extremely halophilic archaea reveals strategies for static and dynamic osmo-response.</title>
        <authorList>
            <person name="Becker E.A."/>
            <person name="Seitzer P.M."/>
            <person name="Tritt A."/>
            <person name="Larsen D."/>
            <person name="Krusor M."/>
            <person name="Yao A.I."/>
            <person name="Wu D."/>
            <person name="Madern D."/>
            <person name="Eisen J.A."/>
            <person name="Darling A.E."/>
            <person name="Facciotti M.T."/>
        </authorList>
    </citation>
    <scope>NUCLEOTIDE SEQUENCE [LARGE SCALE GENOMIC DNA]</scope>
    <source>
        <strain evidence="3 4">JCM 10989</strain>
    </source>
</reference>
<dbReference type="Proteomes" id="UP000011519">
    <property type="component" value="Unassembled WGS sequence"/>
</dbReference>
<dbReference type="InterPro" id="IPR040783">
    <property type="entry name" value="VLRF1"/>
</dbReference>
<evidence type="ECO:0000256" key="1">
    <source>
        <dbReference type="SAM" id="MobiDB-lite"/>
    </source>
</evidence>
<dbReference type="Pfam" id="PF18859">
    <property type="entry name" value="acVLRF1"/>
    <property type="match status" value="1"/>
</dbReference>
<dbReference type="RefSeq" id="WP_006653706.1">
    <property type="nucleotide sequence ID" value="NZ_AOIM01000035.1"/>
</dbReference>
<evidence type="ECO:0000313" key="3">
    <source>
        <dbReference type="EMBL" id="ELY90361.1"/>
    </source>
</evidence>
<dbReference type="InterPro" id="IPR042226">
    <property type="entry name" value="eFR1_2_sf"/>
</dbReference>
<feature type="region of interest" description="Disordered" evidence="1">
    <location>
        <begin position="29"/>
        <end position="48"/>
    </location>
</feature>
<organism evidence="3 4">
    <name type="scientific">Natrialba hulunbeirensis JCM 10989</name>
    <dbReference type="NCBI Taxonomy" id="1227493"/>
    <lineage>
        <taxon>Archaea</taxon>
        <taxon>Methanobacteriati</taxon>
        <taxon>Methanobacteriota</taxon>
        <taxon>Stenosarchaea group</taxon>
        <taxon>Halobacteria</taxon>
        <taxon>Halobacteriales</taxon>
        <taxon>Natrialbaceae</taxon>
        <taxon>Natrialba</taxon>
    </lineage>
</organism>
<dbReference type="AlphaFoldDB" id="L9ZWB5"/>
<keyword evidence="4" id="KW-1185">Reference proteome</keyword>
<evidence type="ECO:0000313" key="4">
    <source>
        <dbReference type="Proteomes" id="UP000011519"/>
    </source>
</evidence>
<feature type="domain" description="Actinobacteria/chloroflexi VLRF1 release factor" evidence="2">
    <location>
        <begin position="223"/>
        <end position="347"/>
    </location>
</feature>
<dbReference type="SUPFAM" id="SSF53137">
    <property type="entry name" value="Translational machinery components"/>
    <property type="match status" value="1"/>
</dbReference>
<sequence>MLDELLGRASLKERIDELEEERDNLAARYEAESERRADAATARQEAEAEVNRLEDRIAQLEGELERLDDDDAATTGLEYTRQETLRGGRLEEVLDRLESVRTEPEGALTAVVADEDDLRSTGRNERHGPQFDSDLAAVLGERTVLVDEAAPCLLCVDDAGLVSVVLEPPVLPAELGSGDGGRSGTRNSNSNASASTSPTTSDFESGWRDRFALEREWFLPTGRSVLALVRTDLFAVGIYDGDDRVAYRGFESDVKGSHSKGGFSQARFERIRDGQIDDHLDDCQDALADVLADEPDARLFLTGQRGVIETLADESNFAPDATAAVDATGDPKDALEDAYGSFWTTELSVL</sequence>
<protein>
    <recommendedName>
        <fullName evidence="2">Actinobacteria/chloroflexi VLRF1 release factor domain-containing protein</fullName>
    </recommendedName>
</protein>
<proteinExistence type="predicted"/>
<feature type="compositionally biased region" description="Low complexity" evidence="1">
    <location>
        <begin position="184"/>
        <end position="202"/>
    </location>
</feature>
<dbReference type="OrthoDB" id="124486at2157"/>